<name>A0AAW8D866_9BURK</name>
<proteinExistence type="predicted"/>
<keyword evidence="1" id="KW-0472">Membrane</keyword>
<comment type="caution">
    <text evidence="2">The sequence shown here is derived from an EMBL/GenBank/DDBJ whole genome shotgun (WGS) entry which is preliminary data.</text>
</comment>
<evidence type="ECO:0000313" key="3">
    <source>
        <dbReference type="Proteomes" id="UP001242045"/>
    </source>
</evidence>
<protein>
    <submittedName>
        <fullName evidence="2">Uncharacterized protein</fullName>
    </submittedName>
</protein>
<sequence length="61" mass="6466">MKFQRPGKLEGFLHLVDGAIGLGLISGAALAAIVGQFILGGILTALAIGMFLRFKRGRVRK</sequence>
<keyword evidence="1" id="KW-0812">Transmembrane</keyword>
<organism evidence="2 3">
    <name type="scientific">Variovorax boronicumulans</name>
    <dbReference type="NCBI Taxonomy" id="436515"/>
    <lineage>
        <taxon>Bacteria</taxon>
        <taxon>Pseudomonadati</taxon>
        <taxon>Pseudomonadota</taxon>
        <taxon>Betaproteobacteria</taxon>
        <taxon>Burkholderiales</taxon>
        <taxon>Comamonadaceae</taxon>
        <taxon>Variovorax</taxon>
    </lineage>
</organism>
<evidence type="ECO:0000313" key="2">
    <source>
        <dbReference type="EMBL" id="MDP9896006.1"/>
    </source>
</evidence>
<dbReference type="AlphaFoldDB" id="A0AAW8D866"/>
<gene>
    <name evidence="2" type="ORF">J2W31_005133</name>
</gene>
<reference evidence="2" key="1">
    <citation type="submission" date="2023-07" db="EMBL/GenBank/DDBJ databases">
        <title>Sorghum-associated microbial communities from plants grown in Nebraska, USA.</title>
        <authorList>
            <person name="Schachtman D."/>
        </authorList>
    </citation>
    <scope>NUCLEOTIDE SEQUENCE</scope>
    <source>
        <strain evidence="2">DS3754</strain>
    </source>
</reference>
<dbReference type="EMBL" id="JAUSRD010000015">
    <property type="protein sequence ID" value="MDP9896006.1"/>
    <property type="molecule type" value="Genomic_DNA"/>
</dbReference>
<keyword evidence="1" id="KW-1133">Transmembrane helix</keyword>
<evidence type="ECO:0000256" key="1">
    <source>
        <dbReference type="SAM" id="Phobius"/>
    </source>
</evidence>
<feature type="transmembrane region" description="Helical" evidence="1">
    <location>
        <begin position="37"/>
        <end position="54"/>
    </location>
</feature>
<accession>A0AAW8D866</accession>
<dbReference type="Proteomes" id="UP001242045">
    <property type="component" value="Unassembled WGS sequence"/>
</dbReference>